<dbReference type="Proteomes" id="UP000734854">
    <property type="component" value="Unassembled WGS sequence"/>
</dbReference>
<reference evidence="6 7" key="1">
    <citation type="submission" date="2020-08" db="EMBL/GenBank/DDBJ databases">
        <title>Plant Genome Project.</title>
        <authorList>
            <person name="Zhang R.-G."/>
        </authorList>
    </citation>
    <scope>NUCLEOTIDE SEQUENCE [LARGE SCALE GENOMIC DNA]</scope>
    <source>
        <tissue evidence="6">Rhizome</tissue>
    </source>
</reference>
<dbReference type="EMBL" id="JACMSC010000011">
    <property type="protein sequence ID" value="KAG6501726.1"/>
    <property type="molecule type" value="Genomic_DNA"/>
</dbReference>
<proteinExistence type="predicted"/>
<accession>A0A8J5G7V1</accession>
<dbReference type="InterPro" id="IPR001611">
    <property type="entry name" value="Leu-rich_rpt"/>
</dbReference>
<keyword evidence="7" id="KW-1185">Reference proteome</keyword>
<dbReference type="AlphaFoldDB" id="A0A8J5G7V1"/>
<protein>
    <submittedName>
        <fullName evidence="6">Uncharacterized protein</fullName>
    </submittedName>
</protein>
<dbReference type="PANTHER" id="PTHR32093:SF115">
    <property type="entry name" value="LEUCINE-RICH REPEAT EXTENSIN-LIKE PROTEIN 2"/>
    <property type="match status" value="1"/>
</dbReference>
<feature type="region of interest" description="Disordered" evidence="5">
    <location>
        <begin position="1"/>
        <end position="22"/>
    </location>
</feature>
<dbReference type="SUPFAM" id="SSF52058">
    <property type="entry name" value="L domain-like"/>
    <property type="match status" value="1"/>
</dbReference>
<dbReference type="InterPro" id="IPR032675">
    <property type="entry name" value="LRR_dom_sf"/>
</dbReference>
<keyword evidence="4" id="KW-0677">Repeat</keyword>
<keyword evidence="2" id="KW-0964">Secreted</keyword>
<keyword evidence="3" id="KW-0732">Signal</keyword>
<evidence type="ECO:0000256" key="2">
    <source>
        <dbReference type="ARBA" id="ARBA00022525"/>
    </source>
</evidence>
<evidence type="ECO:0000256" key="1">
    <source>
        <dbReference type="ARBA" id="ARBA00004613"/>
    </source>
</evidence>
<organism evidence="6 7">
    <name type="scientific">Zingiber officinale</name>
    <name type="common">Ginger</name>
    <name type="synonym">Amomum zingiber</name>
    <dbReference type="NCBI Taxonomy" id="94328"/>
    <lineage>
        <taxon>Eukaryota</taxon>
        <taxon>Viridiplantae</taxon>
        <taxon>Streptophyta</taxon>
        <taxon>Embryophyta</taxon>
        <taxon>Tracheophyta</taxon>
        <taxon>Spermatophyta</taxon>
        <taxon>Magnoliopsida</taxon>
        <taxon>Liliopsida</taxon>
        <taxon>Zingiberales</taxon>
        <taxon>Zingiberaceae</taxon>
        <taxon>Zingiber</taxon>
    </lineage>
</organism>
<dbReference type="InterPro" id="IPR051582">
    <property type="entry name" value="LRR_extensin-like_regulator"/>
</dbReference>
<evidence type="ECO:0000256" key="3">
    <source>
        <dbReference type="ARBA" id="ARBA00022729"/>
    </source>
</evidence>
<evidence type="ECO:0000313" key="6">
    <source>
        <dbReference type="EMBL" id="KAG6501726.1"/>
    </source>
</evidence>
<evidence type="ECO:0000313" key="7">
    <source>
        <dbReference type="Proteomes" id="UP000734854"/>
    </source>
</evidence>
<comment type="caution">
    <text evidence="6">The sequence shown here is derived from an EMBL/GenBank/DDBJ whole genome shotgun (WGS) entry which is preliminary data.</text>
</comment>
<dbReference type="GO" id="GO:0005576">
    <property type="term" value="C:extracellular region"/>
    <property type="evidence" value="ECO:0007669"/>
    <property type="project" value="UniProtKB-SubCell"/>
</dbReference>
<dbReference type="PANTHER" id="PTHR32093">
    <property type="entry name" value="LEUCINE-RICH REPEAT EXTENSIN-LIKE PROTEIN 3-RELATED"/>
    <property type="match status" value="1"/>
</dbReference>
<sequence>MEESSHSNGGGASLEIEANSPRDAESSFTPYLNSNRFCGTLPHTFSRLLRLHELDLSNNRFVGRFSFVVLRLLALCFLDLCFNDFEGPIVLVDDLAIPCKPEFFVWVVSALGRDKERLSDLDLDSLLALFDDLGSSGSSCRDSTSYDGFSPLIPKTRV</sequence>
<evidence type="ECO:0000256" key="5">
    <source>
        <dbReference type="SAM" id="MobiDB-lite"/>
    </source>
</evidence>
<dbReference type="Pfam" id="PF00560">
    <property type="entry name" value="LRR_1"/>
    <property type="match status" value="1"/>
</dbReference>
<dbReference type="Gene3D" id="3.80.10.10">
    <property type="entry name" value="Ribonuclease Inhibitor"/>
    <property type="match status" value="1"/>
</dbReference>
<gene>
    <name evidence="6" type="ORF">ZIOFF_041609</name>
</gene>
<name>A0A8J5G7V1_ZINOF</name>
<evidence type="ECO:0000256" key="4">
    <source>
        <dbReference type="ARBA" id="ARBA00022737"/>
    </source>
</evidence>
<comment type="subcellular location">
    <subcellularLocation>
        <location evidence="1">Secreted</location>
    </subcellularLocation>
</comment>